<dbReference type="Gene3D" id="3.50.50.60">
    <property type="entry name" value="FAD/NAD(P)-binding domain"/>
    <property type="match status" value="2"/>
</dbReference>
<dbReference type="PROSITE" id="PS01304">
    <property type="entry name" value="UBIH"/>
    <property type="match status" value="1"/>
</dbReference>
<dbReference type="InterPro" id="IPR002938">
    <property type="entry name" value="FAD-bd"/>
</dbReference>
<evidence type="ECO:0000256" key="4">
    <source>
        <dbReference type="ARBA" id="ARBA00022630"/>
    </source>
</evidence>
<dbReference type="Pfam" id="PF01494">
    <property type="entry name" value="FAD_binding_3"/>
    <property type="match status" value="1"/>
</dbReference>
<reference evidence="10" key="1">
    <citation type="journal article" date="2019" name="Int. J. Syst. Evol. Microbiol.">
        <title>The Global Catalogue of Microorganisms (GCM) 10K type strain sequencing project: providing services to taxonomists for standard genome sequencing and annotation.</title>
        <authorList>
            <consortium name="The Broad Institute Genomics Platform"/>
            <consortium name="The Broad Institute Genome Sequencing Center for Infectious Disease"/>
            <person name="Wu L."/>
            <person name="Ma J."/>
        </authorList>
    </citation>
    <scope>NUCLEOTIDE SEQUENCE [LARGE SCALE GENOMIC DNA]</scope>
    <source>
        <strain evidence="10">JCM 18050</strain>
    </source>
</reference>
<comment type="caution">
    <text evidence="9">The sequence shown here is derived from an EMBL/GenBank/DDBJ whole genome shotgun (WGS) entry which is preliminary data.</text>
</comment>
<name>A0ABP9NF31_9GAMM</name>
<evidence type="ECO:0000259" key="8">
    <source>
        <dbReference type="Pfam" id="PF01494"/>
    </source>
</evidence>
<evidence type="ECO:0000313" key="9">
    <source>
        <dbReference type="EMBL" id="GAA5111857.1"/>
    </source>
</evidence>
<dbReference type="InterPro" id="IPR018168">
    <property type="entry name" value="Ubi_Hdrlase_CS"/>
</dbReference>
<keyword evidence="10" id="KW-1185">Reference proteome</keyword>
<evidence type="ECO:0000313" key="10">
    <source>
        <dbReference type="Proteomes" id="UP001500171"/>
    </source>
</evidence>
<keyword evidence="6" id="KW-0560">Oxidoreductase</keyword>
<organism evidence="9 10">
    <name type="scientific">Orbus sasakiae</name>
    <dbReference type="NCBI Taxonomy" id="1078475"/>
    <lineage>
        <taxon>Bacteria</taxon>
        <taxon>Pseudomonadati</taxon>
        <taxon>Pseudomonadota</taxon>
        <taxon>Gammaproteobacteria</taxon>
        <taxon>Orbales</taxon>
        <taxon>Orbaceae</taxon>
        <taxon>Orbus</taxon>
    </lineage>
</organism>
<evidence type="ECO:0000256" key="1">
    <source>
        <dbReference type="ARBA" id="ARBA00001974"/>
    </source>
</evidence>
<feature type="domain" description="FAD-binding" evidence="8">
    <location>
        <begin position="4"/>
        <end position="320"/>
    </location>
</feature>
<dbReference type="Proteomes" id="UP001500171">
    <property type="component" value="Unassembled WGS sequence"/>
</dbReference>
<gene>
    <name evidence="9" type="primary">ubiI</name>
    <name evidence="9" type="ORF">GCM10023211_17880</name>
</gene>
<comment type="cofactor">
    <cofactor evidence="1">
        <name>FAD</name>
        <dbReference type="ChEBI" id="CHEBI:57692"/>
    </cofactor>
</comment>
<accession>A0ABP9NF31</accession>
<evidence type="ECO:0000256" key="7">
    <source>
        <dbReference type="ARBA" id="ARBA00023033"/>
    </source>
</evidence>
<dbReference type="InterPro" id="IPR051205">
    <property type="entry name" value="UbiH/COQ6_monooxygenase"/>
</dbReference>
<keyword evidence="4" id="KW-0285">Flavoprotein</keyword>
<dbReference type="InterPro" id="IPR010971">
    <property type="entry name" value="UbiH/COQ6"/>
</dbReference>
<protein>
    <submittedName>
        <fullName evidence="9">FAD-dependent 2-octaprenylphenol hydroxylase</fullName>
    </submittedName>
</protein>
<dbReference type="PANTHER" id="PTHR43876:SF7">
    <property type="entry name" value="UBIQUINONE BIOSYNTHESIS MONOOXYGENASE COQ6, MITOCHONDRIAL"/>
    <property type="match status" value="1"/>
</dbReference>
<dbReference type="RefSeq" id="WP_345491328.1">
    <property type="nucleotide sequence ID" value="NZ_BAABHY010000003.1"/>
</dbReference>
<comment type="similarity">
    <text evidence="3">Belongs to the UbiH/COQ6 family.</text>
</comment>
<dbReference type="InterPro" id="IPR036188">
    <property type="entry name" value="FAD/NAD-bd_sf"/>
</dbReference>
<keyword evidence="5" id="KW-0274">FAD</keyword>
<dbReference type="NCBIfam" id="TIGR01988">
    <property type="entry name" value="Ubi-OHases"/>
    <property type="match status" value="1"/>
</dbReference>
<keyword evidence="7" id="KW-0503">Monooxygenase</keyword>
<sequence length="393" mass="44067">MVDFDVVIIGGGIVGLATACALKQTKMNIAVIDAKHDLYQELAENEVKIRASAINLASKHYFEQIGIWSELERSGRVLVFDSIDVTERQGFARLSANSASFHYDQLGYIIENQLMQNTLYQCANTQSNITFFHQPVNDLFFSSDRGFVELSDGCKVAAKLVIAADGANSLIRKKQGMTLLKKPYRHQAIIATVKTQFAHQSCARQVFYADGIIALLPLWQSHLSCLVWSTKPQFASDLLIRPPHLFNQQLSELTEHCLGDCSLVSERELFPLVARYCPKPVQDRLILIGDAAHTIHPLAGQGVNLGLQDSKQLVDVIIKNYLAHKDFGLKRIFNHYQFMRHKDTMMMLTAMQTIQDTFDGASPIKKLARGIGMNMINTTPFIKQHLVKYALGL</sequence>
<evidence type="ECO:0000256" key="6">
    <source>
        <dbReference type="ARBA" id="ARBA00023002"/>
    </source>
</evidence>
<evidence type="ECO:0000256" key="3">
    <source>
        <dbReference type="ARBA" id="ARBA00005349"/>
    </source>
</evidence>
<dbReference type="EMBL" id="BAABHY010000003">
    <property type="protein sequence ID" value="GAA5111857.1"/>
    <property type="molecule type" value="Genomic_DNA"/>
</dbReference>
<evidence type="ECO:0000256" key="5">
    <source>
        <dbReference type="ARBA" id="ARBA00022827"/>
    </source>
</evidence>
<proteinExistence type="inferred from homology"/>
<dbReference type="SUPFAM" id="SSF51905">
    <property type="entry name" value="FAD/NAD(P)-binding domain"/>
    <property type="match status" value="1"/>
</dbReference>
<comment type="pathway">
    <text evidence="2">Cofactor biosynthesis; ubiquinone biosynthesis.</text>
</comment>
<dbReference type="PANTHER" id="PTHR43876">
    <property type="entry name" value="UBIQUINONE BIOSYNTHESIS MONOOXYGENASE COQ6, MITOCHONDRIAL"/>
    <property type="match status" value="1"/>
</dbReference>
<dbReference type="PRINTS" id="PR00420">
    <property type="entry name" value="RNGMNOXGNASE"/>
</dbReference>
<evidence type="ECO:0000256" key="2">
    <source>
        <dbReference type="ARBA" id="ARBA00004749"/>
    </source>
</evidence>